<dbReference type="AlphaFoldDB" id="A0A183AZS5"/>
<keyword evidence="3" id="KW-1185">Reference proteome</keyword>
<evidence type="ECO:0000256" key="1">
    <source>
        <dbReference type="SAM" id="MobiDB-lite"/>
    </source>
</evidence>
<name>A0A183AZS5_9TREM</name>
<organism evidence="4">
    <name type="scientific">Echinostoma caproni</name>
    <dbReference type="NCBI Taxonomy" id="27848"/>
    <lineage>
        <taxon>Eukaryota</taxon>
        <taxon>Metazoa</taxon>
        <taxon>Spiralia</taxon>
        <taxon>Lophotrochozoa</taxon>
        <taxon>Platyhelminthes</taxon>
        <taxon>Trematoda</taxon>
        <taxon>Digenea</taxon>
        <taxon>Plagiorchiida</taxon>
        <taxon>Echinostomata</taxon>
        <taxon>Echinostomatoidea</taxon>
        <taxon>Echinostomatidae</taxon>
        <taxon>Echinostoma</taxon>
    </lineage>
</organism>
<dbReference type="OrthoDB" id="10633579at2759"/>
<protein>
    <submittedName>
        <fullName evidence="4">C2H2-type domain-containing protein</fullName>
    </submittedName>
</protein>
<feature type="region of interest" description="Disordered" evidence="1">
    <location>
        <begin position="94"/>
        <end position="143"/>
    </location>
</feature>
<gene>
    <name evidence="2" type="ORF">ECPE_LOCUS12461</name>
</gene>
<evidence type="ECO:0000313" key="4">
    <source>
        <dbReference type="WBParaSite" id="ECPE_0001249601-mRNA-1"/>
    </source>
</evidence>
<reference evidence="2 3" key="2">
    <citation type="submission" date="2018-11" db="EMBL/GenBank/DDBJ databases">
        <authorList>
            <consortium name="Pathogen Informatics"/>
        </authorList>
    </citation>
    <scope>NUCLEOTIDE SEQUENCE [LARGE SCALE GENOMIC DNA]</scope>
    <source>
        <strain evidence="2 3">Egypt</strain>
    </source>
</reference>
<feature type="region of interest" description="Disordered" evidence="1">
    <location>
        <begin position="221"/>
        <end position="263"/>
    </location>
</feature>
<dbReference type="Proteomes" id="UP000272942">
    <property type="component" value="Unassembled WGS sequence"/>
</dbReference>
<proteinExistence type="predicted"/>
<feature type="compositionally biased region" description="Polar residues" evidence="1">
    <location>
        <begin position="61"/>
        <end position="71"/>
    </location>
</feature>
<accession>A0A183AZS5</accession>
<sequence length="295" mass="31831">MLQVSTSVFLAGIGLYGSTQMGECLQVCANLARCTPKPVISGGVNSVGTQYHGPSERSTEARSPSEQGTQCSSAPPSRSAARANSLLEFARFDWSGRPQPTRRQQGQGQTEDTVIHIPSDLSRVAGGNTSAESRSSSFGSDSNSLAVIRTQIESDGSSRVYEICFSCPVKIVRNRRYVIHVQTSHAERVASASSSSTAMNSSSLYIGLFGRAEVRVPCGSDESAAGYPGRHENTRKSRHHHHHRGSNESAPQSGPNKHGQDNHDVVFHFFDNAEGVENGEVDRGFLPELLFYTCS</sequence>
<dbReference type="EMBL" id="UZAN01052912">
    <property type="protein sequence ID" value="VDP89733.1"/>
    <property type="molecule type" value="Genomic_DNA"/>
</dbReference>
<evidence type="ECO:0000313" key="3">
    <source>
        <dbReference type="Proteomes" id="UP000272942"/>
    </source>
</evidence>
<dbReference type="WBParaSite" id="ECPE_0001249601-mRNA-1">
    <property type="protein sequence ID" value="ECPE_0001249601-mRNA-1"/>
    <property type="gene ID" value="ECPE_0001249601"/>
</dbReference>
<dbReference type="Gene3D" id="2.60.120.820">
    <property type="entry name" value="PHR domain"/>
    <property type="match status" value="1"/>
</dbReference>
<feature type="compositionally biased region" description="Low complexity" evidence="1">
    <location>
        <begin position="130"/>
        <end position="143"/>
    </location>
</feature>
<evidence type="ECO:0000313" key="2">
    <source>
        <dbReference type="EMBL" id="VDP89733.1"/>
    </source>
</evidence>
<feature type="region of interest" description="Disordered" evidence="1">
    <location>
        <begin position="42"/>
        <end position="78"/>
    </location>
</feature>
<reference evidence="4" key="1">
    <citation type="submission" date="2016-06" db="UniProtKB">
        <authorList>
            <consortium name="WormBaseParasite"/>
        </authorList>
    </citation>
    <scope>IDENTIFICATION</scope>
</reference>
<dbReference type="InterPro" id="IPR038648">
    <property type="entry name" value="PHR_sf"/>
</dbReference>
<feature type="compositionally biased region" description="Low complexity" evidence="1">
    <location>
        <begin position="96"/>
        <end position="110"/>
    </location>
</feature>